<reference evidence="6" key="1">
    <citation type="submission" date="2006-06" db="EMBL/GenBank/DDBJ databases">
        <title>Complete sequence of Trichodesmium erythraeum IMS101.</title>
        <authorList>
            <consortium name="US DOE Joint Genome Institute"/>
            <person name="Copeland A."/>
            <person name="Lucas S."/>
            <person name="Lapidus A."/>
            <person name="Barry K."/>
            <person name="Detter J.C."/>
            <person name="Glavina del Rio T."/>
            <person name="Hammon N."/>
            <person name="Israni S."/>
            <person name="Dalin E."/>
            <person name="Tice H."/>
            <person name="Pitluck S."/>
            <person name="Kiss H."/>
            <person name="Munk A.C."/>
            <person name="Brettin T."/>
            <person name="Bruce D."/>
            <person name="Han C."/>
            <person name="Tapia R."/>
            <person name="Gilna P."/>
            <person name="Schmutz J."/>
            <person name="Larimer F."/>
            <person name="Land M."/>
            <person name="Hauser L."/>
            <person name="Kyrpides N."/>
            <person name="Kim E."/>
            <person name="Richardson P."/>
        </authorList>
    </citation>
    <scope>NUCLEOTIDE SEQUENCE [LARGE SCALE GENOMIC DNA]</scope>
    <source>
        <strain evidence="6">IMS101</strain>
    </source>
</reference>
<dbReference type="KEGG" id="ter:Tery_2313"/>
<dbReference type="InterPro" id="IPR029064">
    <property type="entry name" value="Ribosomal_eL30-like_sf"/>
</dbReference>
<dbReference type="GO" id="GO:0008173">
    <property type="term" value="F:RNA methyltransferase activity"/>
    <property type="evidence" value="ECO:0007669"/>
    <property type="project" value="InterPro"/>
</dbReference>
<evidence type="ECO:0000259" key="5">
    <source>
        <dbReference type="SMART" id="SM00967"/>
    </source>
</evidence>
<dbReference type="GO" id="GO:0005829">
    <property type="term" value="C:cytosol"/>
    <property type="evidence" value="ECO:0007669"/>
    <property type="project" value="TreeGrafter"/>
</dbReference>
<dbReference type="InterPro" id="IPR004441">
    <property type="entry name" value="rRNA_MeTrfase_TrmH"/>
</dbReference>
<organism evidence="6">
    <name type="scientific">Trichodesmium erythraeum (strain IMS101)</name>
    <dbReference type="NCBI Taxonomy" id="203124"/>
    <lineage>
        <taxon>Bacteria</taxon>
        <taxon>Bacillati</taxon>
        <taxon>Cyanobacteriota</taxon>
        <taxon>Cyanophyceae</taxon>
        <taxon>Oscillatoriophycideae</taxon>
        <taxon>Oscillatoriales</taxon>
        <taxon>Microcoleaceae</taxon>
        <taxon>Trichodesmium</taxon>
    </lineage>
</organism>
<dbReference type="PANTHER" id="PTHR46429">
    <property type="entry name" value="23S RRNA (GUANOSINE-2'-O-)-METHYLTRANSFERASE RLMB"/>
    <property type="match status" value="1"/>
</dbReference>
<feature type="domain" description="RNA 2-O ribose methyltransferase substrate binding" evidence="5">
    <location>
        <begin position="42"/>
        <end position="118"/>
    </location>
</feature>
<dbReference type="Gene3D" id="3.40.1280.10">
    <property type="match status" value="1"/>
</dbReference>
<evidence type="ECO:0000256" key="4">
    <source>
        <dbReference type="SAM" id="MobiDB-lite"/>
    </source>
</evidence>
<dbReference type="CDD" id="cd18103">
    <property type="entry name" value="SpoU-like_RlmB"/>
    <property type="match status" value="1"/>
</dbReference>
<dbReference type="SUPFAM" id="SSF55315">
    <property type="entry name" value="L30e-like"/>
    <property type="match status" value="1"/>
</dbReference>
<dbReference type="OrthoDB" id="9794400at2"/>
<dbReference type="STRING" id="203124.Tery_2313"/>
<dbReference type="FunFam" id="3.40.1280.10:FF:000008">
    <property type="entry name" value="Group 3 RNA methyltransferase TrmH"/>
    <property type="match status" value="1"/>
</dbReference>
<dbReference type="GO" id="GO:0006396">
    <property type="term" value="P:RNA processing"/>
    <property type="evidence" value="ECO:0007669"/>
    <property type="project" value="InterPro"/>
</dbReference>
<dbReference type="SUPFAM" id="SSF75217">
    <property type="entry name" value="alpha/beta knot"/>
    <property type="match status" value="1"/>
</dbReference>
<dbReference type="InterPro" id="IPR029026">
    <property type="entry name" value="tRNA_m1G_MTases_N"/>
</dbReference>
<gene>
    <name evidence="6" type="ordered locus">Tery_2313</name>
</gene>
<dbReference type="InterPro" id="IPR001537">
    <property type="entry name" value="SpoU_MeTrfase"/>
</dbReference>
<keyword evidence="2 6" id="KW-0489">Methyltransferase</keyword>
<comment type="similarity">
    <text evidence="1">Belongs to the class IV-like SAM-binding methyltransferase superfamily. RNA methyltransferase TrmH family.</text>
</comment>
<accession>Q112N7</accession>
<dbReference type="RefSeq" id="WP_011611904.1">
    <property type="nucleotide sequence ID" value="NC_008312.1"/>
</dbReference>
<dbReference type="InterPro" id="IPR013123">
    <property type="entry name" value="SpoU_subst-bd"/>
</dbReference>
<dbReference type="GO" id="GO:0003723">
    <property type="term" value="F:RNA binding"/>
    <property type="evidence" value="ECO:0007669"/>
    <property type="project" value="InterPro"/>
</dbReference>
<evidence type="ECO:0000256" key="2">
    <source>
        <dbReference type="ARBA" id="ARBA00022603"/>
    </source>
</evidence>
<evidence type="ECO:0000313" key="6">
    <source>
        <dbReference type="EMBL" id="ABG51537.1"/>
    </source>
</evidence>
<feature type="region of interest" description="Disordered" evidence="4">
    <location>
        <begin position="1"/>
        <end position="31"/>
    </location>
</feature>
<dbReference type="Pfam" id="PF00588">
    <property type="entry name" value="SpoU_methylase"/>
    <property type="match status" value="1"/>
</dbReference>
<dbReference type="InterPro" id="IPR029028">
    <property type="entry name" value="Alpha/beta_knot_MTases"/>
</dbReference>
<feature type="compositionally biased region" description="Polar residues" evidence="4">
    <location>
        <begin position="1"/>
        <end position="20"/>
    </location>
</feature>
<evidence type="ECO:0000256" key="1">
    <source>
        <dbReference type="ARBA" id="ARBA00007228"/>
    </source>
</evidence>
<proteinExistence type="inferred from homology"/>
<dbReference type="SMART" id="SM00967">
    <property type="entry name" value="SpoU_sub_bind"/>
    <property type="match status" value="1"/>
</dbReference>
<dbReference type="eggNOG" id="COG0566">
    <property type="taxonomic scope" value="Bacteria"/>
</dbReference>
<evidence type="ECO:0000256" key="3">
    <source>
        <dbReference type="ARBA" id="ARBA00022679"/>
    </source>
</evidence>
<keyword evidence="3 6" id="KW-0808">Transferase</keyword>
<protein>
    <submittedName>
        <fullName evidence="6">RNA methyltransferase, TrmH family, group 3</fullName>
    </submittedName>
</protein>
<dbReference type="PANTHER" id="PTHR46429:SF1">
    <property type="entry name" value="23S RRNA (GUANOSINE-2'-O-)-METHYLTRANSFERASE RLMB"/>
    <property type="match status" value="1"/>
</dbReference>
<dbReference type="AlphaFoldDB" id="Q112N7"/>
<dbReference type="EMBL" id="CP000393">
    <property type="protein sequence ID" value="ABG51537.1"/>
    <property type="molecule type" value="Genomic_DNA"/>
</dbReference>
<dbReference type="GO" id="GO:0032259">
    <property type="term" value="P:methylation"/>
    <property type="evidence" value="ECO:0007669"/>
    <property type="project" value="UniProtKB-KW"/>
</dbReference>
<dbReference type="HOGENOM" id="CLU_021322_0_1_3"/>
<dbReference type="NCBIfam" id="TIGR00186">
    <property type="entry name" value="rRNA_methyl_3"/>
    <property type="match status" value="1"/>
</dbReference>
<dbReference type="Gene3D" id="3.30.1330.30">
    <property type="match status" value="1"/>
</dbReference>
<dbReference type="Pfam" id="PF08032">
    <property type="entry name" value="SpoU_sub_bind"/>
    <property type="match status" value="1"/>
</dbReference>
<sequence length="288" mass="32282">MSTKNYKFNSQEKPQKNKQIQLKDGRSKKYYSPTVKEEDEDLIYGRHTVQAALKSERYLNRIWIISSLRYDPRFHILLNEAKTKGTIIDEVDDRRLDQITRRKHHQGIVAQICPYEYKELHELISQAKSKTDRSVLLVADGINDPHNLGAIIRTGEALGIQGLVIPQRRAVGITSTVTKVAAGALENFPVARVINLNSALEELKKEGFWIYGTVAKDGEPIHTVKFTGAIVLVVGSEGEGLSLLIQKNCDALVSIPMSGSTPSLNVSVATGMAIYEIHRQHWSKNLRI</sequence>
<name>Q112N7_TRIEI</name>